<accession>A0A5C5BBU6</accession>
<sequence>MPDLPTATPESHGLPSAALLTLLDTLGTGLDPHAIVVARHGRVLFEAAWRPYGLDDPALVYSVSKTFTSIAIGLLAHEGRLTLEDGVDRHLDLPNPHGLTLTHLVTMSTGHSREQTLALPFDVAALLTTPPAHAPGTHFAYNSPATYALSAVVTAITGETLTQYLRPRLLDPLGIGERWWKDLGGLEEGFSGFHVTVRDIARLSIALAAGGVVDGAPVIPADYVAAMSRPWSDTRDPDAPRVANGEPDTPDHDWAQGYGFQVWRSRRGYRLDGALGQFGVVVPERGIVIAYQGATADAGRTLQAFWDLVDAFSDEEVGAVDETAVEDAHAQLARRVDALDVWDARASLGPELAVDHDTTGWRMTDDGERGWVLHLPEVAAHPGGAVRVSRSHWARTVLTRSTPTLRPDDAAPSPGHLVLAARGEETSDGGVRAHVLVTTSPHRIEVVRASDGTVTARWHIPPLWRPELAMLEVPGPLT</sequence>
<organism evidence="3 4">
    <name type="scientific">Miniimonas arenae</name>
    <dbReference type="NCBI Taxonomy" id="676201"/>
    <lineage>
        <taxon>Bacteria</taxon>
        <taxon>Bacillati</taxon>
        <taxon>Actinomycetota</taxon>
        <taxon>Actinomycetes</taxon>
        <taxon>Micrococcales</taxon>
        <taxon>Beutenbergiaceae</taxon>
        <taxon>Miniimonas</taxon>
    </lineage>
</organism>
<comment type="caution">
    <text evidence="3">The sequence shown here is derived from an EMBL/GenBank/DDBJ whole genome shotgun (WGS) entry which is preliminary data.</text>
</comment>
<dbReference type="PANTHER" id="PTHR43283">
    <property type="entry name" value="BETA-LACTAMASE-RELATED"/>
    <property type="match status" value="1"/>
</dbReference>
<dbReference type="AlphaFoldDB" id="A0A5C5BBU6"/>
<dbReference type="Gene3D" id="3.40.710.10">
    <property type="entry name" value="DD-peptidase/beta-lactamase superfamily"/>
    <property type="match status" value="1"/>
</dbReference>
<dbReference type="InterPro" id="IPR001466">
    <property type="entry name" value="Beta-lactam-related"/>
</dbReference>
<dbReference type="Proteomes" id="UP000313849">
    <property type="component" value="Unassembled WGS sequence"/>
</dbReference>
<proteinExistence type="predicted"/>
<reference evidence="3 4" key="1">
    <citation type="submission" date="2019-06" db="EMBL/GenBank/DDBJ databases">
        <title>Draft genome sequence of Miniimonas arenae KCTC 19750T isolated from sea sand.</title>
        <authorList>
            <person name="Park S.-J."/>
        </authorList>
    </citation>
    <scope>NUCLEOTIDE SEQUENCE [LARGE SCALE GENOMIC DNA]</scope>
    <source>
        <strain evidence="3 4">KCTC 19750</strain>
    </source>
</reference>
<keyword evidence="4" id="KW-1185">Reference proteome</keyword>
<feature type="region of interest" description="Disordered" evidence="1">
    <location>
        <begin position="230"/>
        <end position="251"/>
    </location>
</feature>
<name>A0A5C5BBU6_9MICO</name>
<dbReference type="Pfam" id="PF00144">
    <property type="entry name" value="Beta-lactamase"/>
    <property type="match status" value="1"/>
</dbReference>
<evidence type="ECO:0000259" key="2">
    <source>
        <dbReference type="Pfam" id="PF00144"/>
    </source>
</evidence>
<feature type="domain" description="Beta-lactamase-related" evidence="2">
    <location>
        <begin position="34"/>
        <end position="291"/>
    </location>
</feature>
<dbReference type="EMBL" id="VENP01000026">
    <property type="protein sequence ID" value="TNU74038.1"/>
    <property type="molecule type" value="Genomic_DNA"/>
</dbReference>
<dbReference type="InterPro" id="IPR012338">
    <property type="entry name" value="Beta-lactam/transpept-like"/>
</dbReference>
<dbReference type="PANTHER" id="PTHR43283:SF7">
    <property type="entry name" value="BETA-LACTAMASE-RELATED DOMAIN-CONTAINING PROTEIN"/>
    <property type="match status" value="1"/>
</dbReference>
<evidence type="ECO:0000256" key="1">
    <source>
        <dbReference type="SAM" id="MobiDB-lite"/>
    </source>
</evidence>
<gene>
    <name evidence="3" type="ORF">FH969_08190</name>
</gene>
<dbReference type="SUPFAM" id="SSF56601">
    <property type="entry name" value="beta-lactamase/transpeptidase-like"/>
    <property type="match status" value="1"/>
</dbReference>
<evidence type="ECO:0000313" key="4">
    <source>
        <dbReference type="Proteomes" id="UP000313849"/>
    </source>
</evidence>
<evidence type="ECO:0000313" key="3">
    <source>
        <dbReference type="EMBL" id="TNU74038.1"/>
    </source>
</evidence>
<dbReference type="InterPro" id="IPR050789">
    <property type="entry name" value="Diverse_Enzym_Activities"/>
</dbReference>
<dbReference type="OrthoDB" id="9773047at2"/>
<protein>
    <submittedName>
        <fullName evidence="3">Beta-lactamase family protein</fullName>
    </submittedName>
</protein>
<dbReference type="RefSeq" id="WP_139986880.1">
    <property type="nucleotide sequence ID" value="NZ_VENP01000026.1"/>
</dbReference>